<name>A0AAE0LU57_9PEZI</name>
<comment type="caution">
    <text evidence="1">The sequence shown here is derived from an EMBL/GenBank/DDBJ whole genome shotgun (WGS) entry which is preliminary data.</text>
</comment>
<reference evidence="1" key="1">
    <citation type="journal article" date="2023" name="Mol. Phylogenet. Evol.">
        <title>Genome-scale phylogeny and comparative genomics of the fungal order Sordariales.</title>
        <authorList>
            <person name="Hensen N."/>
            <person name="Bonometti L."/>
            <person name="Westerberg I."/>
            <person name="Brannstrom I.O."/>
            <person name="Guillou S."/>
            <person name="Cros-Aarteil S."/>
            <person name="Calhoun S."/>
            <person name="Haridas S."/>
            <person name="Kuo A."/>
            <person name="Mondo S."/>
            <person name="Pangilinan J."/>
            <person name="Riley R."/>
            <person name="LaButti K."/>
            <person name="Andreopoulos B."/>
            <person name="Lipzen A."/>
            <person name="Chen C."/>
            <person name="Yan M."/>
            <person name="Daum C."/>
            <person name="Ng V."/>
            <person name="Clum A."/>
            <person name="Steindorff A."/>
            <person name="Ohm R.A."/>
            <person name="Martin F."/>
            <person name="Silar P."/>
            <person name="Natvig D.O."/>
            <person name="Lalanne C."/>
            <person name="Gautier V."/>
            <person name="Ament-Velasquez S.L."/>
            <person name="Kruys A."/>
            <person name="Hutchinson M.I."/>
            <person name="Powell A.J."/>
            <person name="Barry K."/>
            <person name="Miller A.N."/>
            <person name="Grigoriev I.V."/>
            <person name="Debuchy R."/>
            <person name="Gladieux P."/>
            <person name="Hiltunen Thoren M."/>
            <person name="Johannesson H."/>
        </authorList>
    </citation>
    <scope>NUCLEOTIDE SEQUENCE</scope>
    <source>
        <strain evidence="1">CBS 168.71</strain>
    </source>
</reference>
<keyword evidence="2" id="KW-1185">Reference proteome</keyword>
<reference evidence="1" key="2">
    <citation type="submission" date="2023-06" db="EMBL/GenBank/DDBJ databases">
        <authorList>
            <consortium name="Lawrence Berkeley National Laboratory"/>
            <person name="Haridas S."/>
            <person name="Hensen N."/>
            <person name="Bonometti L."/>
            <person name="Westerberg I."/>
            <person name="Brannstrom I.O."/>
            <person name="Guillou S."/>
            <person name="Cros-Aarteil S."/>
            <person name="Calhoun S."/>
            <person name="Kuo A."/>
            <person name="Mondo S."/>
            <person name="Pangilinan J."/>
            <person name="Riley R."/>
            <person name="Labutti K."/>
            <person name="Andreopoulos B."/>
            <person name="Lipzen A."/>
            <person name="Chen C."/>
            <person name="Yanf M."/>
            <person name="Daum C."/>
            <person name="Ng V."/>
            <person name="Clum A."/>
            <person name="Steindorff A."/>
            <person name="Ohm R."/>
            <person name="Martin F."/>
            <person name="Silar P."/>
            <person name="Natvig D."/>
            <person name="Lalanne C."/>
            <person name="Gautier V."/>
            <person name="Ament-Velasquez S.L."/>
            <person name="Kruys A."/>
            <person name="Hutchinson M.I."/>
            <person name="Powell A.J."/>
            <person name="Barry K."/>
            <person name="Miller A.N."/>
            <person name="Grigoriev I.V."/>
            <person name="Debuchy R."/>
            <person name="Gladieux P."/>
            <person name="Thoren M.H."/>
            <person name="Johannesson H."/>
        </authorList>
    </citation>
    <scope>NUCLEOTIDE SEQUENCE</scope>
    <source>
        <strain evidence="1">CBS 168.71</strain>
    </source>
</reference>
<dbReference type="GeneID" id="87835117"/>
<organism evidence="1 2">
    <name type="scientific">Chaetomium fimeti</name>
    <dbReference type="NCBI Taxonomy" id="1854472"/>
    <lineage>
        <taxon>Eukaryota</taxon>
        <taxon>Fungi</taxon>
        <taxon>Dikarya</taxon>
        <taxon>Ascomycota</taxon>
        <taxon>Pezizomycotina</taxon>
        <taxon>Sordariomycetes</taxon>
        <taxon>Sordariomycetidae</taxon>
        <taxon>Sordariales</taxon>
        <taxon>Chaetomiaceae</taxon>
        <taxon>Chaetomium</taxon>
    </lineage>
</organism>
<evidence type="ECO:0000313" key="2">
    <source>
        <dbReference type="Proteomes" id="UP001278766"/>
    </source>
</evidence>
<protein>
    <submittedName>
        <fullName evidence="1">Uncharacterized protein</fullName>
    </submittedName>
</protein>
<dbReference type="EMBL" id="JAUEPN010000003">
    <property type="protein sequence ID" value="KAK3297901.1"/>
    <property type="molecule type" value="Genomic_DNA"/>
</dbReference>
<dbReference type="AlphaFoldDB" id="A0AAE0LU57"/>
<sequence length="219" mass="23413">MLVKQVLVWSCSCVPEMKIAPPWVSNTTGLPLCERGRLGSMTDLSIGAAVQCNLLTLVVLREGAEHEPRVTRHYIDGAAASNVNYRVRSTVRSASQAYPRQLKASERKCCGICLVAGILNPAPPSSSEGFRRQHPSIPSKSGCLGNEGQASETGSCSVTPRLGPGVLQLETARARCQELHPSRSTHVWPSSQAKVWCGWVPGNGQETANCVVCIAGSAY</sequence>
<gene>
    <name evidence="1" type="ORF">B0H64DRAFT_133866</name>
</gene>
<dbReference type="Proteomes" id="UP001278766">
    <property type="component" value="Unassembled WGS sequence"/>
</dbReference>
<evidence type="ECO:0000313" key="1">
    <source>
        <dbReference type="EMBL" id="KAK3297901.1"/>
    </source>
</evidence>
<dbReference type="RefSeq" id="XP_062661415.1">
    <property type="nucleotide sequence ID" value="XM_062798169.1"/>
</dbReference>
<accession>A0AAE0LU57</accession>
<proteinExistence type="predicted"/>